<accession>A0ABT8MZ76</accession>
<protein>
    <submittedName>
        <fullName evidence="2">NUDIX domain-containing protein</fullName>
    </submittedName>
</protein>
<name>A0ABT8MZ76_9BACL</name>
<dbReference type="InterPro" id="IPR000086">
    <property type="entry name" value="NUDIX_hydrolase_dom"/>
</dbReference>
<dbReference type="SUPFAM" id="SSF55811">
    <property type="entry name" value="Nudix"/>
    <property type="match status" value="1"/>
</dbReference>
<evidence type="ECO:0000259" key="1">
    <source>
        <dbReference type="PROSITE" id="PS51462"/>
    </source>
</evidence>
<reference evidence="2 3" key="1">
    <citation type="submission" date="2023-06" db="EMBL/GenBank/DDBJ databases">
        <title>Novel species in genus Planococcus.</title>
        <authorList>
            <person name="Ning S."/>
        </authorList>
    </citation>
    <scope>NUCLEOTIDE SEQUENCE [LARGE SCALE GENOMIC DNA]</scope>
    <source>
        <strain evidence="2 3">N028</strain>
    </source>
</reference>
<keyword evidence="3" id="KW-1185">Reference proteome</keyword>
<proteinExistence type="predicted"/>
<dbReference type="CDD" id="cd04688">
    <property type="entry name" value="NUDIX_Hydrolase"/>
    <property type="match status" value="1"/>
</dbReference>
<dbReference type="RefSeq" id="WP_301722690.1">
    <property type="nucleotide sequence ID" value="NZ_JAUJWV010000001.1"/>
</dbReference>
<dbReference type="Proteomes" id="UP001172055">
    <property type="component" value="Unassembled WGS sequence"/>
</dbReference>
<dbReference type="Gene3D" id="3.90.79.10">
    <property type="entry name" value="Nucleoside Triphosphate Pyrophosphohydrolase"/>
    <property type="match status" value="1"/>
</dbReference>
<organism evidence="2 3">
    <name type="scientific">Planococcus shixiaomingii</name>
    <dbReference type="NCBI Taxonomy" id="3058393"/>
    <lineage>
        <taxon>Bacteria</taxon>
        <taxon>Bacillati</taxon>
        <taxon>Bacillota</taxon>
        <taxon>Bacilli</taxon>
        <taxon>Bacillales</taxon>
        <taxon>Caryophanaceae</taxon>
        <taxon>Planococcus</taxon>
    </lineage>
</organism>
<sequence length="148" mass="16919">MRPRANTLGLLFHEGCLLVEEQHGIHSKGTGLFYRPIGGTIELGEPSAQALVREYREELNADVEIVRYVSCLENIYQIEGNVFHEITQLYMVSFKENALYKKKTFTVTEGTKTTTARWLPLTDLRKPETILYPVGLLDVINQEIYKGE</sequence>
<dbReference type="InterPro" id="IPR015797">
    <property type="entry name" value="NUDIX_hydrolase-like_dom_sf"/>
</dbReference>
<feature type="domain" description="Nudix hydrolase" evidence="1">
    <location>
        <begin position="2"/>
        <end position="142"/>
    </location>
</feature>
<dbReference type="EMBL" id="JAUJWV010000001">
    <property type="protein sequence ID" value="MDN7240788.1"/>
    <property type="molecule type" value="Genomic_DNA"/>
</dbReference>
<gene>
    <name evidence="2" type="ORF">QWY14_03255</name>
</gene>
<dbReference type="PROSITE" id="PS51462">
    <property type="entry name" value="NUDIX"/>
    <property type="match status" value="1"/>
</dbReference>
<dbReference type="Pfam" id="PF00293">
    <property type="entry name" value="NUDIX"/>
    <property type="match status" value="1"/>
</dbReference>
<evidence type="ECO:0000313" key="2">
    <source>
        <dbReference type="EMBL" id="MDN7240788.1"/>
    </source>
</evidence>
<evidence type="ECO:0000313" key="3">
    <source>
        <dbReference type="Proteomes" id="UP001172055"/>
    </source>
</evidence>
<comment type="caution">
    <text evidence="2">The sequence shown here is derived from an EMBL/GenBank/DDBJ whole genome shotgun (WGS) entry which is preliminary data.</text>
</comment>